<name>A0A834H651_RHOSS</name>
<sequence>MDDDMESGNLGPYKDRSRTFPNMRSKPYTPLKTDYSCGTLFLSTFLSFTAYCNANCKAKNHVKSRETFLFSAMRLVVVLSDVKAWKCIVDDNLHDTKIAMKDLIDFMGSKKSTLYNYYLYHLHAAIDETIVDGTDSGDIKDNGDGNGNITYM</sequence>
<accession>A0A834H651</accession>
<feature type="region of interest" description="Disordered" evidence="1">
    <location>
        <begin position="1"/>
        <end position="25"/>
    </location>
</feature>
<evidence type="ECO:0000256" key="1">
    <source>
        <dbReference type="SAM" id="MobiDB-lite"/>
    </source>
</evidence>
<gene>
    <name evidence="2" type="ORF">RHSIM_Rhsim03G0095100</name>
</gene>
<comment type="caution">
    <text evidence="2">The sequence shown here is derived from an EMBL/GenBank/DDBJ whole genome shotgun (WGS) entry which is preliminary data.</text>
</comment>
<keyword evidence="3" id="KW-1185">Reference proteome</keyword>
<organism evidence="2 3">
    <name type="scientific">Rhododendron simsii</name>
    <name type="common">Sims's rhododendron</name>
    <dbReference type="NCBI Taxonomy" id="118357"/>
    <lineage>
        <taxon>Eukaryota</taxon>
        <taxon>Viridiplantae</taxon>
        <taxon>Streptophyta</taxon>
        <taxon>Embryophyta</taxon>
        <taxon>Tracheophyta</taxon>
        <taxon>Spermatophyta</taxon>
        <taxon>Magnoliopsida</taxon>
        <taxon>eudicotyledons</taxon>
        <taxon>Gunneridae</taxon>
        <taxon>Pentapetalae</taxon>
        <taxon>asterids</taxon>
        <taxon>Ericales</taxon>
        <taxon>Ericaceae</taxon>
        <taxon>Ericoideae</taxon>
        <taxon>Rhodoreae</taxon>
        <taxon>Rhododendron</taxon>
    </lineage>
</organism>
<evidence type="ECO:0000313" key="2">
    <source>
        <dbReference type="EMBL" id="KAF7148747.1"/>
    </source>
</evidence>
<protein>
    <submittedName>
        <fullName evidence="2">Uncharacterized protein</fullName>
    </submittedName>
</protein>
<dbReference type="OrthoDB" id="1741113at2759"/>
<proteinExistence type="predicted"/>
<dbReference type="EMBL" id="WJXA01000003">
    <property type="protein sequence ID" value="KAF7148747.1"/>
    <property type="molecule type" value="Genomic_DNA"/>
</dbReference>
<dbReference type="Proteomes" id="UP000626092">
    <property type="component" value="Unassembled WGS sequence"/>
</dbReference>
<dbReference type="AlphaFoldDB" id="A0A834H651"/>
<evidence type="ECO:0000313" key="3">
    <source>
        <dbReference type="Proteomes" id="UP000626092"/>
    </source>
</evidence>
<reference evidence="2" key="1">
    <citation type="submission" date="2019-11" db="EMBL/GenBank/DDBJ databases">
        <authorList>
            <person name="Liu Y."/>
            <person name="Hou J."/>
            <person name="Li T.-Q."/>
            <person name="Guan C.-H."/>
            <person name="Wu X."/>
            <person name="Wu H.-Z."/>
            <person name="Ling F."/>
            <person name="Zhang R."/>
            <person name="Shi X.-G."/>
            <person name="Ren J.-P."/>
            <person name="Chen E.-F."/>
            <person name="Sun J.-M."/>
        </authorList>
    </citation>
    <scope>NUCLEOTIDE SEQUENCE</scope>
    <source>
        <strain evidence="2">Adult_tree_wgs_1</strain>
        <tissue evidence="2">Leaves</tissue>
    </source>
</reference>